<dbReference type="EMBL" id="MLJW01000091">
    <property type="protein sequence ID" value="OIR00782.1"/>
    <property type="molecule type" value="Genomic_DNA"/>
</dbReference>
<gene>
    <name evidence="1" type="ORF">GALL_171190</name>
</gene>
<name>A0A1J5SL28_9ZZZZ</name>
<reference evidence="1" key="1">
    <citation type="submission" date="2016-10" db="EMBL/GenBank/DDBJ databases">
        <title>Sequence of Gallionella enrichment culture.</title>
        <authorList>
            <person name="Poehlein A."/>
            <person name="Muehling M."/>
            <person name="Daniel R."/>
        </authorList>
    </citation>
    <scope>NUCLEOTIDE SEQUENCE</scope>
</reference>
<accession>A0A1J5SL28</accession>
<dbReference type="Pfam" id="PF21842">
    <property type="entry name" value="DUF6901"/>
    <property type="match status" value="1"/>
</dbReference>
<protein>
    <submittedName>
        <fullName evidence="1">Uncharacterized protein</fullName>
    </submittedName>
</protein>
<dbReference type="AlphaFoldDB" id="A0A1J5SL28"/>
<sequence>MTRERITYRFHLPDGVETVTLLFDSASFTLCPDTGKPPPPWTRLDFHRCGHCPLPHTTPTCPFAAAFSGFVKDFDRFYSYEEALIKVETQSRTIVARKPLQHAVASLIGLIGATSGCPHLAFYRPMARFHLPFARDDETLYRVFSMYLLSRFLENGTVDLADLTTHAAAACRVNHGMAERLRAAFRKDVMVNAIITLDSFAQAVPLVIEDRLNELRALFGLPDL</sequence>
<comment type="caution">
    <text evidence="1">The sequence shown here is derived from an EMBL/GenBank/DDBJ whole genome shotgun (WGS) entry which is preliminary data.</text>
</comment>
<organism evidence="1">
    <name type="scientific">mine drainage metagenome</name>
    <dbReference type="NCBI Taxonomy" id="410659"/>
    <lineage>
        <taxon>unclassified sequences</taxon>
        <taxon>metagenomes</taxon>
        <taxon>ecological metagenomes</taxon>
    </lineage>
</organism>
<proteinExistence type="predicted"/>
<dbReference type="InterPro" id="IPR054196">
    <property type="entry name" value="DUF6901"/>
</dbReference>
<evidence type="ECO:0000313" key="1">
    <source>
        <dbReference type="EMBL" id="OIR00782.1"/>
    </source>
</evidence>